<organism evidence="2">
    <name type="scientific">Notodromas monacha</name>
    <dbReference type="NCBI Taxonomy" id="399045"/>
    <lineage>
        <taxon>Eukaryota</taxon>
        <taxon>Metazoa</taxon>
        <taxon>Ecdysozoa</taxon>
        <taxon>Arthropoda</taxon>
        <taxon>Crustacea</taxon>
        <taxon>Oligostraca</taxon>
        <taxon>Ostracoda</taxon>
        <taxon>Podocopa</taxon>
        <taxon>Podocopida</taxon>
        <taxon>Cypridocopina</taxon>
        <taxon>Cypridoidea</taxon>
        <taxon>Cyprididae</taxon>
        <taxon>Notodromas</taxon>
    </lineage>
</organism>
<evidence type="ECO:0000313" key="2">
    <source>
        <dbReference type="EMBL" id="CAD7284037.1"/>
    </source>
</evidence>
<feature type="non-terminal residue" evidence="2">
    <location>
        <position position="1"/>
    </location>
</feature>
<dbReference type="EMBL" id="OA888800">
    <property type="protein sequence ID" value="CAD7284037.1"/>
    <property type="molecule type" value="Genomic_DNA"/>
</dbReference>
<evidence type="ECO:0000256" key="1">
    <source>
        <dbReference type="SAM" id="MobiDB-lite"/>
    </source>
</evidence>
<feature type="compositionally biased region" description="Basic and acidic residues" evidence="1">
    <location>
        <begin position="253"/>
        <end position="262"/>
    </location>
</feature>
<dbReference type="AlphaFoldDB" id="A0A7R9C135"/>
<feature type="compositionally biased region" description="Gly residues" evidence="1">
    <location>
        <begin position="1"/>
        <end position="11"/>
    </location>
</feature>
<accession>A0A7R9C135</accession>
<feature type="compositionally biased region" description="Low complexity" evidence="1">
    <location>
        <begin position="131"/>
        <end position="148"/>
    </location>
</feature>
<protein>
    <submittedName>
        <fullName evidence="2">Uncharacterized protein</fullName>
    </submittedName>
</protein>
<feature type="compositionally biased region" description="Polar residues" evidence="1">
    <location>
        <begin position="225"/>
        <end position="239"/>
    </location>
</feature>
<reference evidence="2" key="1">
    <citation type="submission" date="2020-11" db="EMBL/GenBank/DDBJ databases">
        <authorList>
            <person name="Tran Van P."/>
        </authorList>
    </citation>
    <scope>NUCLEOTIDE SEQUENCE</scope>
</reference>
<gene>
    <name evidence="2" type="ORF">NMOB1V02_LOCUS11645</name>
</gene>
<feature type="region of interest" description="Disordered" evidence="1">
    <location>
        <begin position="122"/>
        <end position="262"/>
    </location>
</feature>
<sequence length="345" mass="37680">RKKDSSGGGGGEKGDEKSPGEGDRIQPVPQPRRWISGPQEKANVDMMTGFGKKSLCLRDGEREIRRCPHEPGALFVVPWLCIIKSGEVLRNDPRRLGLVTRAARARLTGLFSFLNMRRSSSGCDDEGFLDESNPPSAMASSPGASEMSCLSDASVVSSAPNSCRQSPETTTKDDVEPSDLIAAPLPPGPPPKKPPRTFAHDVYLRTKAKPRDEDEKNNYADPGSKHSNNSFHGSTSNVNGVRRPRCPPPSPPRRLETSRAEERTNPYVDFTPASRAAIVAPVSTTLKRCRSEEHVYAVPYVEVGVTLRSKVSSPVYAEISDDRDAAQRQISTRSDELHYSVSNKS</sequence>
<dbReference type="EMBL" id="CAJPEX010006763">
    <property type="protein sequence ID" value="CAG0924189.1"/>
    <property type="molecule type" value="Genomic_DNA"/>
</dbReference>
<dbReference type="Proteomes" id="UP000678499">
    <property type="component" value="Unassembled WGS sequence"/>
</dbReference>
<proteinExistence type="predicted"/>
<evidence type="ECO:0000313" key="3">
    <source>
        <dbReference type="Proteomes" id="UP000678499"/>
    </source>
</evidence>
<feature type="compositionally biased region" description="Basic and acidic residues" evidence="1">
    <location>
        <begin position="12"/>
        <end position="24"/>
    </location>
</feature>
<feature type="region of interest" description="Disordered" evidence="1">
    <location>
        <begin position="1"/>
        <end position="36"/>
    </location>
</feature>
<feature type="compositionally biased region" description="Basic and acidic residues" evidence="1">
    <location>
        <begin position="198"/>
        <end position="218"/>
    </location>
</feature>
<feature type="region of interest" description="Disordered" evidence="1">
    <location>
        <begin position="318"/>
        <end position="345"/>
    </location>
</feature>
<feature type="compositionally biased region" description="Polar residues" evidence="1">
    <location>
        <begin position="154"/>
        <end position="169"/>
    </location>
</feature>
<name>A0A7R9C135_9CRUS</name>
<keyword evidence="3" id="KW-1185">Reference proteome</keyword>